<dbReference type="UniPathway" id="UPA00078"/>
<evidence type="ECO:0000256" key="3">
    <source>
        <dbReference type="ARBA" id="ARBA00022691"/>
    </source>
</evidence>
<dbReference type="Pfam" id="PF13649">
    <property type="entry name" value="Methyltransf_25"/>
    <property type="match status" value="1"/>
</dbReference>
<keyword evidence="2 5" id="KW-0808">Transferase</keyword>
<dbReference type="GO" id="GO:0032259">
    <property type="term" value="P:methylation"/>
    <property type="evidence" value="ECO:0007669"/>
    <property type="project" value="UniProtKB-KW"/>
</dbReference>
<protein>
    <recommendedName>
        <fullName evidence="5">Malonyl-[acyl-carrier protein] O-methyltransferase</fullName>
        <shortName evidence="5">Malonyl-ACP O-methyltransferase</shortName>
        <ecNumber evidence="5">2.1.1.197</ecNumber>
    </recommendedName>
    <alternativeName>
        <fullName evidence="5">Biotin synthesis protein BioC</fullName>
    </alternativeName>
</protein>
<dbReference type="InterPro" id="IPR041698">
    <property type="entry name" value="Methyltransf_25"/>
</dbReference>
<dbReference type="Proteomes" id="UP000031829">
    <property type="component" value="Chromosome"/>
</dbReference>
<organism evidence="7 8">
    <name type="scientific">Priestia megaterium (strain ATCC 14581 / DSM 32 / CCUG 1817 / JCM 2506 / NBRC 15308 / NCIMB 9376 / NCTC 10342 / NRRL B-14308 / VKM B-512 / Ford 19)</name>
    <name type="common">Bacillus megaterium</name>
    <dbReference type="NCBI Taxonomy" id="1348623"/>
    <lineage>
        <taxon>Bacteria</taxon>
        <taxon>Bacillati</taxon>
        <taxon>Bacillota</taxon>
        <taxon>Bacilli</taxon>
        <taxon>Bacillales</taxon>
        <taxon>Bacillaceae</taxon>
        <taxon>Priestia</taxon>
    </lineage>
</organism>
<dbReference type="SUPFAM" id="SSF53335">
    <property type="entry name" value="S-adenosyl-L-methionine-dependent methyltransferases"/>
    <property type="match status" value="1"/>
</dbReference>
<dbReference type="EMBL" id="CP009920">
    <property type="protein sequence ID" value="AJI25407.1"/>
    <property type="molecule type" value="Genomic_DNA"/>
</dbReference>
<sequence>MINKQLLKKRFNNHAKTYDAYADVQKNMANQLIDQFSTNFFRQEITILEIGCGTGYLTQLLCKKFPKAAITAVDLSSGMIELAKKKVTEDRVSFICGDIEELSIERQYDLIISNATFQWFNSLHTTIKKLYKQLKPAGSLLFSTFGNGTFQELHSCYSHAKQKLGLFSNSSPGQSFFSLEELSQICEQALVPLREHPFKLSKMEKLEVQYFPTVQAFFTSIKKIGASNSNEENYCQRPSFFRQLINLYENNHRDENGVKVTYHCLMFNITKTNQ</sequence>
<dbReference type="PANTHER" id="PTHR43861">
    <property type="entry name" value="TRANS-ACONITATE 2-METHYLTRANSFERASE-RELATED"/>
    <property type="match status" value="1"/>
</dbReference>
<comment type="function">
    <text evidence="5">Converts the free carboxyl group of a malonyl-thioester to its methyl ester by transfer of a methyl group from S-adenosyl-L-methionine (SAM). It allows to synthesize pimeloyl-ACP via the fatty acid synthetic pathway.</text>
</comment>
<evidence type="ECO:0000313" key="8">
    <source>
        <dbReference type="Proteomes" id="UP000031829"/>
    </source>
</evidence>
<keyword evidence="1 5" id="KW-0489">Methyltransferase</keyword>
<keyword evidence="3 5" id="KW-0949">S-adenosyl-L-methionine</keyword>
<dbReference type="GO" id="GO:0102130">
    <property type="term" value="F:malonyl-CoA methyltransferase activity"/>
    <property type="evidence" value="ECO:0007669"/>
    <property type="project" value="UniProtKB-EC"/>
</dbReference>
<reference evidence="7 8" key="1">
    <citation type="journal article" date="2015" name="Genome Announc.">
        <title>Complete genome sequences for 35 biothreat assay-relevant bacillus species.</title>
        <authorList>
            <person name="Johnson S.L."/>
            <person name="Daligault H.E."/>
            <person name="Davenport K.W."/>
            <person name="Jaissle J."/>
            <person name="Frey K.G."/>
            <person name="Ladner J.T."/>
            <person name="Broomall S.M."/>
            <person name="Bishop-Lilly K.A."/>
            <person name="Bruce D.C."/>
            <person name="Gibbons H.S."/>
            <person name="Coyne S.R."/>
            <person name="Lo C.C."/>
            <person name="Meincke L."/>
            <person name="Munk A.C."/>
            <person name="Koroleva G.I."/>
            <person name="Rosenzweig C.N."/>
            <person name="Palacios G.F."/>
            <person name="Redden C.L."/>
            <person name="Minogue T.D."/>
            <person name="Chain P.S."/>
        </authorList>
    </citation>
    <scope>NUCLEOTIDE SEQUENCE [LARGE SCALE GENOMIC DNA]</scope>
    <source>
        <strain evidence="8">ATCC 14581 / DSM 32 / JCM 2506 / NBRC 15308 / NCIMB 9376 / NCTC 10342 / NRRL B-14308 / VKM B-512</strain>
    </source>
</reference>
<evidence type="ECO:0000256" key="5">
    <source>
        <dbReference type="HAMAP-Rule" id="MF_00835"/>
    </source>
</evidence>
<dbReference type="AlphaFoldDB" id="A0A0B6AWC0"/>
<gene>
    <name evidence="5 7" type="primary">bioC</name>
    <name evidence="7" type="ORF">BG04_632</name>
</gene>
<dbReference type="EC" id="2.1.1.197" evidence="5"/>
<dbReference type="GO" id="GO:0009102">
    <property type="term" value="P:biotin biosynthetic process"/>
    <property type="evidence" value="ECO:0007669"/>
    <property type="project" value="UniProtKB-UniRule"/>
</dbReference>
<comment type="similarity">
    <text evidence="5">Belongs to the methyltransferase superfamily.</text>
</comment>
<proteinExistence type="inferred from homology"/>
<dbReference type="GO" id="GO:0010340">
    <property type="term" value="F:carboxyl-O-methyltransferase activity"/>
    <property type="evidence" value="ECO:0007669"/>
    <property type="project" value="UniProtKB-UniRule"/>
</dbReference>
<dbReference type="HAMAP" id="MF_00835">
    <property type="entry name" value="BioC"/>
    <property type="match status" value="1"/>
</dbReference>
<dbReference type="NCBIfam" id="TIGR02072">
    <property type="entry name" value="BioC"/>
    <property type="match status" value="1"/>
</dbReference>
<evidence type="ECO:0000259" key="6">
    <source>
        <dbReference type="Pfam" id="PF13649"/>
    </source>
</evidence>
<accession>A0A0B6AWC0</accession>
<dbReference type="Gene3D" id="3.40.50.150">
    <property type="entry name" value="Vaccinia Virus protein VP39"/>
    <property type="match status" value="1"/>
</dbReference>
<dbReference type="InterPro" id="IPR029063">
    <property type="entry name" value="SAM-dependent_MTases_sf"/>
</dbReference>
<dbReference type="InterPro" id="IPR011814">
    <property type="entry name" value="BioC"/>
</dbReference>
<evidence type="ECO:0000256" key="4">
    <source>
        <dbReference type="ARBA" id="ARBA00022756"/>
    </source>
</evidence>
<dbReference type="RefSeq" id="WP_034649821.1">
    <property type="nucleotide sequence ID" value="NZ_BCVB01000012.1"/>
</dbReference>
<evidence type="ECO:0000256" key="1">
    <source>
        <dbReference type="ARBA" id="ARBA00022603"/>
    </source>
</evidence>
<feature type="domain" description="Methyltransferase" evidence="6">
    <location>
        <begin position="47"/>
        <end position="138"/>
    </location>
</feature>
<dbReference type="CDD" id="cd02440">
    <property type="entry name" value="AdoMet_MTases"/>
    <property type="match status" value="1"/>
</dbReference>
<comment type="pathway">
    <text evidence="5">Cofactor biosynthesis; biotin biosynthesis.</text>
</comment>
<evidence type="ECO:0000256" key="2">
    <source>
        <dbReference type="ARBA" id="ARBA00022679"/>
    </source>
</evidence>
<dbReference type="PANTHER" id="PTHR43861:SF3">
    <property type="entry name" value="PUTATIVE (AFU_ORTHOLOGUE AFUA_2G14390)-RELATED"/>
    <property type="match status" value="1"/>
</dbReference>
<dbReference type="KEGG" id="bmeg:BG04_632"/>
<dbReference type="HOGENOM" id="CLU_046586_2_3_9"/>
<dbReference type="GeneID" id="93644131"/>
<evidence type="ECO:0000313" key="7">
    <source>
        <dbReference type="EMBL" id="AJI25407.1"/>
    </source>
</evidence>
<keyword evidence="4 5" id="KW-0093">Biotin biosynthesis</keyword>
<comment type="catalytic activity">
    <reaction evidence="5">
        <text>malonyl-[ACP] + S-adenosyl-L-methionine = malonyl-[ACP] methyl ester + S-adenosyl-L-homocysteine</text>
        <dbReference type="Rhea" id="RHEA:17105"/>
        <dbReference type="Rhea" id="RHEA-COMP:9623"/>
        <dbReference type="Rhea" id="RHEA-COMP:9954"/>
        <dbReference type="ChEBI" id="CHEBI:57856"/>
        <dbReference type="ChEBI" id="CHEBI:59789"/>
        <dbReference type="ChEBI" id="CHEBI:78449"/>
        <dbReference type="ChEBI" id="CHEBI:78845"/>
        <dbReference type="EC" id="2.1.1.197"/>
    </reaction>
</comment>
<name>A0A0B6AWC0_PRIM2</name>